<evidence type="ECO:0000256" key="1">
    <source>
        <dbReference type="SAM" id="MobiDB-lite"/>
    </source>
</evidence>
<dbReference type="EMBL" id="ML178816">
    <property type="protein sequence ID" value="TFL05769.1"/>
    <property type="molecule type" value="Genomic_DNA"/>
</dbReference>
<dbReference type="AlphaFoldDB" id="A0A5C3QZP5"/>
<dbReference type="InterPro" id="IPR009563">
    <property type="entry name" value="SSSCA1"/>
</dbReference>
<feature type="compositionally biased region" description="Basic and acidic residues" evidence="1">
    <location>
        <begin position="121"/>
        <end position="134"/>
    </location>
</feature>
<dbReference type="PANTHER" id="PTHR16537:SF1">
    <property type="entry name" value="PROTEIN ZNRD2"/>
    <property type="match status" value="1"/>
</dbReference>
<feature type="compositionally biased region" description="Polar residues" evidence="1">
    <location>
        <begin position="219"/>
        <end position="228"/>
    </location>
</feature>
<feature type="compositionally biased region" description="Low complexity" evidence="1">
    <location>
        <begin position="86"/>
        <end position="102"/>
    </location>
</feature>
<evidence type="ECO:0000313" key="2">
    <source>
        <dbReference type="EMBL" id="TFL05769.1"/>
    </source>
</evidence>
<accession>A0A5C3QZP5</accession>
<feature type="compositionally biased region" description="Pro residues" evidence="1">
    <location>
        <begin position="74"/>
        <end position="85"/>
    </location>
</feature>
<name>A0A5C3QZP5_9AGAR</name>
<gene>
    <name evidence="2" type="ORF">BDV98DRAFT_601097</name>
</gene>
<dbReference type="Pfam" id="PF06677">
    <property type="entry name" value="Auto_anti-p27"/>
    <property type="match status" value="2"/>
</dbReference>
<dbReference type="STRING" id="1884261.A0A5C3QZP5"/>
<feature type="compositionally biased region" description="Low complexity" evidence="1">
    <location>
        <begin position="57"/>
        <end position="73"/>
    </location>
</feature>
<dbReference type="PANTHER" id="PTHR16537">
    <property type="entry name" value="SJOEGREN SYNDROME/SCLERODERMA AUTOANTIGEN 1"/>
    <property type="match status" value="1"/>
</dbReference>
<feature type="compositionally biased region" description="Polar residues" evidence="1">
    <location>
        <begin position="103"/>
        <end position="112"/>
    </location>
</feature>
<sequence>MSDVSAALGEYMLKGWVLTDDICAKCNATPLLRSSSRSTPLAFCARCDKGPNGNRDSPASAASSSTTSTSTAQPPTPLSIPPPSSSPSESSSHLSGTSTPPTEVSSALSSPTFAAPAETAESLRRREQSDQASREIGQRLLKGWAMLAEECANVRCYGVPLVRPPKAGGGKDVRMVCVICSSTYVTEVDASGWERLVLYENRPAESAVVDSAPHRDESIASSSATPSRAQMMGQAAKTSTPTMKQKYDGVGSPIDASSQCLELALTALSTRLTMLSSSAAGLDVKAITETADAIGRTAAALTQVRELKKVELASS</sequence>
<dbReference type="InterPro" id="IPR051888">
    <property type="entry name" value="UPF0148_domain"/>
</dbReference>
<keyword evidence="3" id="KW-1185">Reference proteome</keyword>
<evidence type="ECO:0000313" key="3">
    <source>
        <dbReference type="Proteomes" id="UP000305067"/>
    </source>
</evidence>
<protein>
    <submittedName>
        <fullName evidence="2">Uncharacterized protein</fullName>
    </submittedName>
</protein>
<feature type="region of interest" description="Disordered" evidence="1">
    <location>
        <begin position="208"/>
        <end position="229"/>
    </location>
</feature>
<proteinExistence type="predicted"/>
<organism evidence="2 3">
    <name type="scientific">Pterulicium gracile</name>
    <dbReference type="NCBI Taxonomy" id="1884261"/>
    <lineage>
        <taxon>Eukaryota</taxon>
        <taxon>Fungi</taxon>
        <taxon>Dikarya</taxon>
        <taxon>Basidiomycota</taxon>
        <taxon>Agaricomycotina</taxon>
        <taxon>Agaricomycetes</taxon>
        <taxon>Agaricomycetidae</taxon>
        <taxon>Agaricales</taxon>
        <taxon>Pleurotineae</taxon>
        <taxon>Pterulaceae</taxon>
        <taxon>Pterulicium</taxon>
    </lineage>
</organism>
<reference evidence="2 3" key="1">
    <citation type="journal article" date="2019" name="Nat. Ecol. Evol.">
        <title>Megaphylogeny resolves global patterns of mushroom evolution.</title>
        <authorList>
            <person name="Varga T."/>
            <person name="Krizsan K."/>
            <person name="Foldi C."/>
            <person name="Dima B."/>
            <person name="Sanchez-Garcia M."/>
            <person name="Sanchez-Ramirez S."/>
            <person name="Szollosi G.J."/>
            <person name="Szarkandi J.G."/>
            <person name="Papp V."/>
            <person name="Albert L."/>
            <person name="Andreopoulos W."/>
            <person name="Angelini C."/>
            <person name="Antonin V."/>
            <person name="Barry K.W."/>
            <person name="Bougher N.L."/>
            <person name="Buchanan P."/>
            <person name="Buyck B."/>
            <person name="Bense V."/>
            <person name="Catcheside P."/>
            <person name="Chovatia M."/>
            <person name="Cooper J."/>
            <person name="Damon W."/>
            <person name="Desjardin D."/>
            <person name="Finy P."/>
            <person name="Geml J."/>
            <person name="Haridas S."/>
            <person name="Hughes K."/>
            <person name="Justo A."/>
            <person name="Karasinski D."/>
            <person name="Kautmanova I."/>
            <person name="Kiss B."/>
            <person name="Kocsube S."/>
            <person name="Kotiranta H."/>
            <person name="LaButti K.M."/>
            <person name="Lechner B.E."/>
            <person name="Liimatainen K."/>
            <person name="Lipzen A."/>
            <person name="Lukacs Z."/>
            <person name="Mihaltcheva S."/>
            <person name="Morgado L.N."/>
            <person name="Niskanen T."/>
            <person name="Noordeloos M.E."/>
            <person name="Ohm R.A."/>
            <person name="Ortiz-Santana B."/>
            <person name="Ovrebo C."/>
            <person name="Racz N."/>
            <person name="Riley R."/>
            <person name="Savchenko A."/>
            <person name="Shiryaev A."/>
            <person name="Soop K."/>
            <person name="Spirin V."/>
            <person name="Szebenyi C."/>
            <person name="Tomsovsky M."/>
            <person name="Tulloss R.E."/>
            <person name="Uehling J."/>
            <person name="Grigoriev I.V."/>
            <person name="Vagvolgyi C."/>
            <person name="Papp T."/>
            <person name="Martin F.M."/>
            <person name="Miettinen O."/>
            <person name="Hibbett D.S."/>
            <person name="Nagy L.G."/>
        </authorList>
    </citation>
    <scope>NUCLEOTIDE SEQUENCE [LARGE SCALE GENOMIC DNA]</scope>
    <source>
        <strain evidence="2 3">CBS 309.79</strain>
    </source>
</reference>
<feature type="region of interest" description="Disordered" evidence="1">
    <location>
        <begin position="52"/>
        <end position="134"/>
    </location>
</feature>
<dbReference type="Proteomes" id="UP000305067">
    <property type="component" value="Unassembled WGS sequence"/>
</dbReference>
<dbReference type="OrthoDB" id="28939at2759"/>